<gene>
    <name evidence="1" type="ORF">AGR4A_Cc80147</name>
</gene>
<sequence>MKYKITANIHGIYLKKSTLKPLTDKKITLKTQNNIF</sequence>
<dbReference type="Proteomes" id="UP000192074">
    <property type="component" value="Unassembled WGS sequence"/>
</dbReference>
<organism evidence="1 2">
    <name type="scientific">Agrobacterium tumefaciens str. B6</name>
    <dbReference type="NCBI Taxonomy" id="1183423"/>
    <lineage>
        <taxon>Bacteria</taxon>
        <taxon>Pseudomonadati</taxon>
        <taxon>Pseudomonadota</taxon>
        <taxon>Alphaproteobacteria</taxon>
        <taxon>Hyphomicrobiales</taxon>
        <taxon>Rhizobiaceae</taxon>
        <taxon>Rhizobium/Agrobacterium group</taxon>
        <taxon>Agrobacterium</taxon>
        <taxon>Agrobacterium tumefaciens complex</taxon>
    </lineage>
</organism>
<name>A0A822V5Y3_AGRTU</name>
<evidence type="ECO:0000313" key="2">
    <source>
        <dbReference type="Proteomes" id="UP000192074"/>
    </source>
</evidence>
<dbReference type="EMBL" id="FCNL01000025">
    <property type="protein sequence ID" value="CVI19759.1"/>
    <property type="molecule type" value="Genomic_DNA"/>
</dbReference>
<dbReference type="AlphaFoldDB" id="A0A822V5Y3"/>
<comment type="caution">
    <text evidence="1">The sequence shown here is derived from an EMBL/GenBank/DDBJ whole genome shotgun (WGS) entry which is preliminary data.</text>
</comment>
<reference evidence="1 2" key="1">
    <citation type="submission" date="2016-01" db="EMBL/GenBank/DDBJ databases">
        <authorList>
            <person name="Regsiter A."/>
            <person name="william w."/>
        </authorList>
    </citation>
    <scope>NUCLEOTIDE SEQUENCE [LARGE SCALE GENOMIC DNA]</scope>
    <source>
        <strain evidence="1 2">B6</strain>
    </source>
</reference>
<protein>
    <submittedName>
        <fullName evidence="1">Uncharacterized protein</fullName>
    </submittedName>
</protein>
<accession>A0A822V5Y3</accession>
<evidence type="ECO:0000313" key="1">
    <source>
        <dbReference type="EMBL" id="CVI19759.1"/>
    </source>
</evidence>
<proteinExistence type="predicted"/>